<evidence type="ECO:0000313" key="2">
    <source>
        <dbReference type="EMBL" id="AWN24122.1"/>
    </source>
</evidence>
<dbReference type="EMBL" id="CP029494">
    <property type="protein sequence ID" value="AWN24122.1"/>
    <property type="molecule type" value="Genomic_DNA"/>
</dbReference>
<proteinExistence type="predicted"/>
<organism evidence="2 3">
    <name type="scientific">Deinococcus irradiatisoli</name>
    <dbReference type="NCBI Taxonomy" id="2202254"/>
    <lineage>
        <taxon>Bacteria</taxon>
        <taxon>Thermotogati</taxon>
        <taxon>Deinococcota</taxon>
        <taxon>Deinococci</taxon>
        <taxon>Deinococcales</taxon>
        <taxon>Deinococcaceae</taxon>
        <taxon>Deinococcus</taxon>
    </lineage>
</organism>
<evidence type="ECO:0000313" key="3">
    <source>
        <dbReference type="Proteomes" id="UP000245368"/>
    </source>
</evidence>
<evidence type="ECO:0000256" key="1">
    <source>
        <dbReference type="SAM" id="Phobius"/>
    </source>
</evidence>
<reference evidence="2 3" key="1">
    <citation type="submission" date="2018-05" db="EMBL/GenBank/DDBJ databases">
        <title>Complete Genome Sequence of Deinococcus sp. strain 17bor-2.</title>
        <authorList>
            <person name="Srinivasan S."/>
        </authorList>
    </citation>
    <scope>NUCLEOTIDE SEQUENCE [LARGE SCALE GENOMIC DNA]</scope>
    <source>
        <strain evidence="2 3">17bor-2</strain>
    </source>
</reference>
<keyword evidence="3" id="KW-1185">Reference proteome</keyword>
<dbReference type="Proteomes" id="UP000245368">
    <property type="component" value="Chromosome"/>
</dbReference>
<accession>A0A2Z3JGK5</accession>
<feature type="transmembrane region" description="Helical" evidence="1">
    <location>
        <begin position="7"/>
        <end position="29"/>
    </location>
</feature>
<protein>
    <submittedName>
        <fullName evidence="2">Uncharacterized protein</fullName>
    </submittedName>
</protein>
<keyword evidence="1" id="KW-1133">Transmembrane helix</keyword>
<name>A0A2Z3JGK5_9DEIO</name>
<dbReference type="RefSeq" id="WP_109827848.1">
    <property type="nucleotide sequence ID" value="NZ_CP029494.1"/>
</dbReference>
<keyword evidence="1" id="KW-0812">Transmembrane</keyword>
<dbReference type="KEGG" id="dez:DKM44_13550"/>
<keyword evidence="1" id="KW-0472">Membrane</keyword>
<sequence>MKRAFGWLLLGFLTCWVVAVGFLAVTPAVDGDSSTAAQGGGAGLVLLMFCFALLKHLRGGRS</sequence>
<dbReference type="AlphaFoldDB" id="A0A2Z3JGK5"/>
<feature type="transmembrane region" description="Helical" evidence="1">
    <location>
        <begin position="35"/>
        <end position="54"/>
    </location>
</feature>
<gene>
    <name evidence="2" type="ORF">DKM44_13550</name>
</gene>